<dbReference type="InterPro" id="IPR029058">
    <property type="entry name" value="AB_hydrolase_fold"/>
</dbReference>
<dbReference type="RefSeq" id="WP_090879093.1">
    <property type="nucleotide sequence ID" value="NZ_FMXQ01000009.1"/>
</dbReference>
<feature type="domain" description="AB hydrolase-1" evidence="1">
    <location>
        <begin position="33"/>
        <end position="238"/>
    </location>
</feature>
<accession>A0A1G6DZ94</accession>
<dbReference type="ESTHER" id="9rhiz-a0a1g6dz94">
    <property type="family name" value="Est-OsmC"/>
</dbReference>
<dbReference type="Gene3D" id="3.30.300.20">
    <property type="match status" value="1"/>
</dbReference>
<dbReference type="Pfam" id="PF12697">
    <property type="entry name" value="Abhydrolase_6"/>
    <property type="match status" value="1"/>
</dbReference>
<evidence type="ECO:0000259" key="1">
    <source>
        <dbReference type="Pfam" id="PF12697"/>
    </source>
</evidence>
<sequence length="409" mass="43503">MFSAERVTFEGSLEEPLAARLDLPAGAVRAYAVFAHCFTCSKDVFAATRISTELARSGIAVLRFDFTGLGASGGDFANTSFSSNVSDILKAVDHLRSHYQAPQLMIGHSLGGAAVLMAASQVPEVRAVATVGAPADVEHVLHNFDASLEKIETEGIAEVTLAGRKFNIRRDFVDDARSQDVTSVIAGLKRALLVLHAPTDTIVGIENARAIFEAARHPKSFVALDGADHLLSNRSDAIFAASIISNWAARYLVGDAMTDAATEADGVVVTESGEGRFQQLVQIGPHTLMADEPTDVGGDGSGPSPYDLLSAALGTCTTMTLRLYAERKKMDIGRISVVVSHSRTHAADCEDCAEGKGRTVSLFERVISIEGAPPDDVLQRLLKIADRCPVHKTLSESSRISTRLAEAAD</sequence>
<dbReference type="SUPFAM" id="SSF53474">
    <property type="entry name" value="alpha/beta-Hydrolases"/>
    <property type="match status" value="1"/>
</dbReference>
<dbReference type="PANTHER" id="PTHR39624">
    <property type="entry name" value="PROTEIN INVOLVED IN RIMO-MEDIATED BETA-METHYLTHIOLATION OF RIBOSOMAL PROTEIN S12 YCAO"/>
    <property type="match status" value="1"/>
</dbReference>
<dbReference type="Pfam" id="PF02566">
    <property type="entry name" value="OsmC"/>
    <property type="match status" value="1"/>
</dbReference>
<dbReference type="InterPro" id="IPR015946">
    <property type="entry name" value="KH_dom-like_a/b"/>
</dbReference>
<dbReference type="SUPFAM" id="SSF82784">
    <property type="entry name" value="OsmC-like"/>
    <property type="match status" value="1"/>
</dbReference>
<dbReference type="OrthoDB" id="9789573at2"/>
<dbReference type="Gene3D" id="3.40.50.1820">
    <property type="entry name" value="alpha/beta hydrolase"/>
    <property type="match status" value="1"/>
</dbReference>
<gene>
    <name evidence="2" type="ORF">SAMN02982931_03920</name>
</gene>
<dbReference type="AlphaFoldDB" id="A0A1G6DZ94"/>
<dbReference type="STRING" id="665467.SAMN02982931_03920"/>
<keyword evidence="3" id="KW-1185">Reference proteome</keyword>
<protein>
    <submittedName>
        <fullName evidence="2">Putative redox protein</fullName>
    </submittedName>
</protein>
<organism evidence="2 3">
    <name type="scientific">Bauldia litoralis</name>
    <dbReference type="NCBI Taxonomy" id="665467"/>
    <lineage>
        <taxon>Bacteria</taxon>
        <taxon>Pseudomonadati</taxon>
        <taxon>Pseudomonadota</taxon>
        <taxon>Alphaproteobacteria</taxon>
        <taxon>Hyphomicrobiales</taxon>
        <taxon>Kaistiaceae</taxon>
        <taxon>Bauldia</taxon>
    </lineage>
</organism>
<dbReference type="InterPro" id="IPR000073">
    <property type="entry name" value="AB_hydrolase_1"/>
</dbReference>
<dbReference type="InterPro" id="IPR003718">
    <property type="entry name" value="OsmC/Ohr_fam"/>
</dbReference>
<evidence type="ECO:0000313" key="2">
    <source>
        <dbReference type="EMBL" id="SDB50420.1"/>
    </source>
</evidence>
<proteinExistence type="predicted"/>
<evidence type="ECO:0000313" key="3">
    <source>
        <dbReference type="Proteomes" id="UP000199071"/>
    </source>
</evidence>
<dbReference type="EMBL" id="FMXQ01000009">
    <property type="protein sequence ID" value="SDB50420.1"/>
    <property type="molecule type" value="Genomic_DNA"/>
</dbReference>
<dbReference type="PANTHER" id="PTHR39624:SF2">
    <property type="entry name" value="OSMC-LIKE PROTEIN"/>
    <property type="match status" value="1"/>
</dbReference>
<dbReference type="InterPro" id="IPR036102">
    <property type="entry name" value="OsmC/Ohrsf"/>
</dbReference>
<reference evidence="2 3" key="1">
    <citation type="submission" date="2016-10" db="EMBL/GenBank/DDBJ databases">
        <authorList>
            <person name="de Groot N.N."/>
        </authorList>
    </citation>
    <scope>NUCLEOTIDE SEQUENCE [LARGE SCALE GENOMIC DNA]</scope>
    <source>
        <strain evidence="2 3">ATCC 35022</strain>
    </source>
</reference>
<name>A0A1G6DZ94_9HYPH</name>
<dbReference type="Proteomes" id="UP000199071">
    <property type="component" value="Unassembled WGS sequence"/>
</dbReference>